<dbReference type="InterPro" id="IPR004838">
    <property type="entry name" value="NHTrfase_class1_PyrdxlP-BS"/>
</dbReference>
<dbReference type="AlphaFoldDB" id="X0SJL6"/>
<dbReference type="Gene3D" id="3.90.1150.10">
    <property type="entry name" value="Aspartate Aminotransferase, domain 1"/>
    <property type="match status" value="1"/>
</dbReference>
<dbReference type="Pfam" id="PF00155">
    <property type="entry name" value="Aminotran_1_2"/>
    <property type="match status" value="1"/>
</dbReference>
<proteinExistence type="predicted"/>
<dbReference type="NCBIfam" id="NF005305">
    <property type="entry name" value="PRK06836.1"/>
    <property type="match status" value="1"/>
</dbReference>
<dbReference type="EMBL" id="BARS01008251">
    <property type="protein sequence ID" value="GAF76062.1"/>
    <property type="molecule type" value="Genomic_DNA"/>
</dbReference>
<evidence type="ECO:0000259" key="1">
    <source>
        <dbReference type="Pfam" id="PF00155"/>
    </source>
</evidence>
<gene>
    <name evidence="2" type="ORF">S01H1_15765</name>
</gene>
<dbReference type="InterPro" id="IPR015422">
    <property type="entry name" value="PyrdxlP-dep_Trfase_small"/>
</dbReference>
<reference evidence="2" key="1">
    <citation type="journal article" date="2014" name="Front. Microbiol.">
        <title>High frequency of phylogenetically diverse reductive dehalogenase-homologous genes in deep subseafloor sedimentary metagenomes.</title>
        <authorList>
            <person name="Kawai M."/>
            <person name="Futagami T."/>
            <person name="Toyoda A."/>
            <person name="Takaki Y."/>
            <person name="Nishi S."/>
            <person name="Hori S."/>
            <person name="Arai W."/>
            <person name="Tsubouchi T."/>
            <person name="Morono Y."/>
            <person name="Uchiyama I."/>
            <person name="Ito T."/>
            <person name="Fujiyama A."/>
            <person name="Inagaki F."/>
            <person name="Takami H."/>
        </authorList>
    </citation>
    <scope>NUCLEOTIDE SEQUENCE</scope>
    <source>
        <strain evidence="2">Expedition CK06-06</strain>
    </source>
</reference>
<dbReference type="Gene3D" id="3.40.640.10">
    <property type="entry name" value="Type I PLP-dependent aspartate aminotransferase-like (Major domain)"/>
    <property type="match status" value="1"/>
</dbReference>
<organism evidence="2">
    <name type="scientific">marine sediment metagenome</name>
    <dbReference type="NCBI Taxonomy" id="412755"/>
    <lineage>
        <taxon>unclassified sequences</taxon>
        <taxon>metagenomes</taxon>
        <taxon>ecological metagenomes</taxon>
    </lineage>
</organism>
<sequence>MALSQKLQKQMAEGGWIRKMFEDGIALKKKFGESNVFDLSLGNPVMEPPEAFRQELRRQVNDLSPGMHRYMPNAGYPETRAAVAAHLTSATGLPFTPNEIVMTCGAAGAINVVLKTVVEAGDEVIVFAPFFVEYVYYIDNHQGLPRIVPTDDQFVPDLRLLGDNITPKTRAVLVNSPNNPTGVVYGHSILKGIGDLLGVKERQYGTEIFLISDEVYRRLVYDGVECPYVFQYHPRTIVATSYSKDLAVPGERIGYIAVNPEYEGRGELINGLVFCNRVLGFVNAPALMQHVVQGLQDASVDVGQYVKKRDLLYNGLAEMGYSMVKPTGAFYIFPKSPIED</sequence>
<dbReference type="PANTHER" id="PTHR42691:SF1">
    <property type="entry name" value="ASPARTATE AMINOTRANSFERASE YHDR-RELATED"/>
    <property type="match status" value="1"/>
</dbReference>
<dbReference type="GO" id="GO:0030170">
    <property type="term" value="F:pyridoxal phosphate binding"/>
    <property type="evidence" value="ECO:0007669"/>
    <property type="project" value="InterPro"/>
</dbReference>
<comment type="caution">
    <text evidence="2">The sequence shown here is derived from an EMBL/GenBank/DDBJ whole genome shotgun (WGS) entry which is preliminary data.</text>
</comment>
<dbReference type="GO" id="GO:0003824">
    <property type="term" value="F:catalytic activity"/>
    <property type="evidence" value="ECO:0007669"/>
    <property type="project" value="InterPro"/>
</dbReference>
<dbReference type="CDD" id="cd00609">
    <property type="entry name" value="AAT_like"/>
    <property type="match status" value="1"/>
</dbReference>
<dbReference type="InterPro" id="IPR004839">
    <property type="entry name" value="Aminotransferase_I/II_large"/>
</dbReference>
<evidence type="ECO:0000313" key="2">
    <source>
        <dbReference type="EMBL" id="GAF76062.1"/>
    </source>
</evidence>
<accession>X0SJL6</accession>
<dbReference type="SUPFAM" id="SSF53383">
    <property type="entry name" value="PLP-dependent transferases"/>
    <property type="match status" value="1"/>
</dbReference>
<name>X0SJL6_9ZZZZ</name>
<dbReference type="PROSITE" id="PS00105">
    <property type="entry name" value="AA_TRANSFER_CLASS_1"/>
    <property type="match status" value="1"/>
</dbReference>
<feature type="non-terminal residue" evidence="2">
    <location>
        <position position="340"/>
    </location>
</feature>
<protein>
    <recommendedName>
        <fullName evidence="1">Aminotransferase class I/classII large domain-containing protein</fullName>
    </recommendedName>
</protein>
<dbReference type="InterPro" id="IPR015421">
    <property type="entry name" value="PyrdxlP-dep_Trfase_major"/>
</dbReference>
<dbReference type="InterPro" id="IPR015424">
    <property type="entry name" value="PyrdxlP-dep_Trfase"/>
</dbReference>
<dbReference type="PANTHER" id="PTHR42691">
    <property type="entry name" value="ASPARTATE AMINOTRANSFERASE YHDR-RELATED"/>
    <property type="match status" value="1"/>
</dbReference>
<feature type="domain" description="Aminotransferase class I/classII large" evidence="1">
    <location>
        <begin position="35"/>
        <end position="334"/>
    </location>
</feature>